<proteinExistence type="predicted"/>
<sequence length="212" mass="23834">MPGTSPAFCVLVGPDYAGKSSALSRLRRSDLPWRTLSVDDDRLAPEHALLARLRRDVVREVAGQAGAWSPDFLVTMLQTAVVHLRDRLAEDPTAPAVIDSYYYKLLAKARLAGADGSELLGWWRSFPQPRRVLYLDVRPETAWRRSRGGAALNCLEYYGDRPSWDGFRRYQSDLAKTMHDEISHLPVTVIEQQDDPDLTAESIRKVLADELG</sequence>
<keyword evidence="1" id="KW-0418">Kinase</keyword>
<dbReference type="SUPFAM" id="SSF52540">
    <property type="entry name" value="P-loop containing nucleoside triphosphate hydrolases"/>
    <property type="match status" value="1"/>
</dbReference>
<name>A0A7W7S702_9ACTN</name>
<organism evidence="1 2">
    <name type="scientific">Kitasatospora gansuensis</name>
    <dbReference type="NCBI Taxonomy" id="258050"/>
    <lineage>
        <taxon>Bacteria</taxon>
        <taxon>Bacillati</taxon>
        <taxon>Actinomycetota</taxon>
        <taxon>Actinomycetes</taxon>
        <taxon>Kitasatosporales</taxon>
        <taxon>Streptomycetaceae</taxon>
        <taxon>Kitasatospora</taxon>
    </lineage>
</organism>
<evidence type="ECO:0000313" key="2">
    <source>
        <dbReference type="Proteomes" id="UP000573327"/>
    </source>
</evidence>
<protein>
    <submittedName>
        <fullName evidence="1">Thymidylate kinase</fullName>
    </submittedName>
</protein>
<dbReference type="Proteomes" id="UP000573327">
    <property type="component" value="Unassembled WGS sequence"/>
</dbReference>
<gene>
    <name evidence="1" type="ORF">F4556_000598</name>
</gene>
<dbReference type="AlphaFoldDB" id="A0A7W7S702"/>
<reference evidence="1 2" key="1">
    <citation type="submission" date="2020-08" db="EMBL/GenBank/DDBJ databases">
        <title>Sequencing the genomes of 1000 actinobacteria strains.</title>
        <authorList>
            <person name="Klenk H.-P."/>
        </authorList>
    </citation>
    <scope>NUCLEOTIDE SEQUENCE [LARGE SCALE GENOMIC DNA]</scope>
    <source>
        <strain evidence="1 2">DSM 44786</strain>
    </source>
</reference>
<accession>A0A7W7S702</accession>
<dbReference type="InterPro" id="IPR027417">
    <property type="entry name" value="P-loop_NTPase"/>
</dbReference>
<keyword evidence="2" id="KW-1185">Reference proteome</keyword>
<dbReference type="EMBL" id="JACHJR010000001">
    <property type="protein sequence ID" value="MBB4945063.1"/>
    <property type="molecule type" value="Genomic_DNA"/>
</dbReference>
<keyword evidence="1" id="KW-0808">Transferase</keyword>
<evidence type="ECO:0000313" key="1">
    <source>
        <dbReference type="EMBL" id="MBB4945063.1"/>
    </source>
</evidence>
<comment type="caution">
    <text evidence="1">The sequence shown here is derived from an EMBL/GenBank/DDBJ whole genome shotgun (WGS) entry which is preliminary data.</text>
</comment>
<dbReference type="GO" id="GO:0016301">
    <property type="term" value="F:kinase activity"/>
    <property type="evidence" value="ECO:0007669"/>
    <property type="project" value="UniProtKB-KW"/>
</dbReference>
<dbReference type="RefSeq" id="WP_184911392.1">
    <property type="nucleotide sequence ID" value="NZ_JACHJR010000001.1"/>
</dbReference>
<dbReference type="Gene3D" id="3.40.50.300">
    <property type="entry name" value="P-loop containing nucleotide triphosphate hydrolases"/>
    <property type="match status" value="1"/>
</dbReference>